<organism evidence="1">
    <name type="scientific">marine metagenome</name>
    <dbReference type="NCBI Taxonomy" id="408172"/>
    <lineage>
        <taxon>unclassified sequences</taxon>
        <taxon>metagenomes</taxon>
        <taxon>ecological metagenomes</taxon>
    </lineage>
</organism>
<dbReference type="AlphaFoldDB" id="A0A383AU77"/>
<feature type="non-terminal residue" evidence="1">
    <location>
        <position position="1"/>
    </location>
</feature>
<dbReference type="EMBL" id="UINC01194808">
    <property type="protein sequence ID" value="SVE11080.1"/>
    <property type="molecule type" value="Genomic_DNA"/>
</dbReference>
<proteinExistence type="predicted"/>
<accession>A0A383AU77</accession>
<dbReference type="SUPFAM" id="SSF56935">
    <property type="entry name" value="Porins"/>
    <property type="match status" value="1"/>
</dbReference>
<dbReference type="Pfam" id="PF03687">
    <property type="entry name" value="UPF0164"/>
    <property type="match status" value="1"/>
</dbReference>
<gene>
    <name evidence="1" type="ORF">METZ01_LOCUS463934</name>
</gene>
<dbReference type="InterPro" id="IPR005362">
    <property type="entry name" value="UPF0164"/>
</dbReference>
<dbReference type="Gene3D" id="2.40.160.60">
    <property type="entry name" value="Outer membrane protein transport protein (OMPP1/FadL/TodX)"/>
    <property type="match status" value="1"/>
</dbReference>
<sequence>VDKAGTSAAKFLSIGSGAKAVGMGGAYTSIADDASSMYWNPAGIARIDKMEFYIDHSNWLADIRYDYTGFILPLTNSSALGINFTSLSMPEMNVTRYGEEETGENFRAGS</sequence>
<protein>
    <submittedName>
        <fullName evidence="1">Uncharacterized protein</fullName>
    </submittedName>
</protein>
<reference evidence="1" key="1">
    <citation type="submission" date="2018-05" db="EMBL/GenBank/DDBJ databases">
        <authorList>
            <person name="Lanie J.A."/>
            <person name="Ng W.-L."/>
            <person name="Kazmierczak K.M."/>
            <person name="Andrzejewski T.M."/>
            <person name="Davidsen T.M."/>
            <person name="Wayne K.J."/>
            <person name="Tettelin H."/>
            <person name="Glass J.I."/>
            <person name="Rusch D."/>
            <person name="Podicherti R."/>
            <person name="Tsui H.-C.T."/>
            <person name="Winkler M.E."/>
        </authorList>
    </citation>
    <scope>NUCLEOTIDE SEQUENCE</scope>
</reference>
<evidence type="ECO:0000313" key="1">
    <source>
        <dbReference type="EMBL" id="SVE11080.1"/>
    </source>
</evidence>
<feature type="non-terminal residue" evidence="1">
    <location>
        <position position="110"/>
    </location>
</feature>
<name>A0A383AU77_9ZZZZ</name>